<proteinExistence type="predicted"/>
<sequence length="153" mass="17793">MKWKYLKYDPPKTYMGMWQVLALSSVLKIPVFSIYPNKGNPSVRADLNRMVYPRLNREEDDRVASIMWTTTRLDMNDQNWIPNHFVPVLKQSPDIEVALECEMFDLDDQDDSFDVGNIISMLDSVSDDQSVDAKTSSQQIDDNPLMQRHPHNQ</sequence>
<name>A0ABQ9E685_TEGGR</name>
<feature type="region of interest" description="Disordered" evidence="1">
    <location>
        <begin position="126"/>
        <end position="153"/>
    </location>
</feature>
<evidence type="ECO:0000256" key="1">
    <source>
        <dbReference type="SAM" id="MobiDB-lite"/>
    </source>
</evidence>
<feature type="transmembrane region" description="Helical" evidence="2">
    <location>
        <begin position="16"/>
        <end position="35"/>
    </location>
</feature>
<dbReference type="EMBL" id="JARBDR010000919">
    <property type="protein sequence ID" value="KAJ8300918.1"/>
    <property type="molecule type" value="Genomic_DNA"/>
</dbReference>
<organism evidence="3 4">
    <name type="scientific">Tegillarca granosa</name>
    <name type="common">Malaysian cockle</name>
    <name type="synonym">Anadara granosa</name>
    <dbReference type="NCBI Taxonomy" id="220873"/>
    <lineage>
        <taxon>Eukaryota</taxon>
        <taxon>Metazoa</taxon>
        <taxon>Spiralia</taxon>
        <taxon>Lophotrochozoa</taxon>
        <taxon>Mollusca</taxon>
        <taxon>Bivalvia</taxon>
        <taxon>Autobranchia</taxon>
        <taxon>Pteriomorphia</taxon>
        <taxon>Arcoida</taxon>
        <taxon>Arcoidea</taxon>
        <taxon>Arcidae</taxon>
        <taxon>Tegillarca</taxon>
    </lineage>
</organism>
<reference evidence="3 4" key="1">
    <citation type="submission" date="2022-12" db="EMBL/GenBank/DDBJ databases">
        <title>Chromosome-level genome of Tegillarca granosa.</title>
        <authorList>
            <person name="Kim J."/>
        </authorList>
    </citation>
    <scope>NUCLEOTIDE SEQUENCE [LARGE SCALE GENOMIC DNA]</scope>
    <source>
        <strain evidence="3">Teg-2019</strain>
        <tissue evidence="3">Adductor muscle</tissue>
    </source>
</reference>
<keyword evidence="2" id="KW-1133">Transmembrane helix</keyword>
<accession>A0ABQ9E685</accession>
<feature type="compositionally biased region" description="Polar residues" evidence="1">
    <location>
        <begin position="132"/>
        <end position="141"/>
    </location>
</feature>
<dbReference type="Proteomes" id="UP001217089">
    <property type="component" value="Unassembled WGS sequence"/>
</dbReference>
<gene>
    <name evidence="3" type="ORF">KUTeg_022437</name>
</gene>
<evidence type="ECO:0000256" key="2">
    <source>
        <dbReference type="SAM" id="Phobius"/>
    </source>
</evidence>
<evidence type="ECO:0000313" key="3">
    <source>
        <dbReference type="EMBL" id="KAJ8300918.1"/>
    </source>
</evidence>
<keyword evidence="2" id="KW-0472">Membrane</keyword>
<keyword evidence="4" id="KW-1185">Reference proteome</keyword>
<keyword evidence="2" id="KW-0812">Transmembrane</keyword>
<evidence type="ECO:0000313" key="4">
    <source>
        <dbReference type="Proteomes" id="UP001217089"/>
    </source>
</evidence>
<comment type="caution">
    <text evidence="3">The sequence shown here is derived from an EMBL/GenBank/DDBJ whole genome shotgun (WGS) entry which is preliminary data.</text>
</comment>
<protein>
    <submittedName>
        <fullName evidence="3">Uncharacterized protein</fullName>
    </submittedName>
</protein>